<comment type="caution">
    <text evidence="5">Lacks conserved residue(s) required for the propagation of feature annotation.</text>
</comment>
<dbReference type="AlphaFoldDB" id="A0AAN8R584"/>
<accession>A0AAN8R584</accession>
<evidence type="ECO:0000259" key="6">
    <source>
        <dbReference type="PROSITE" id="PS50923"/>
    </source>
</evidence>
<organism evidence="7 8">
    <name type="scientific">Coregonus suidteri</name>
    <dbReference type="NCBI Taxonomy" id="861788"/>
    <lineage>
        <taxon>Eukaryota</taxon>
        <taxon>Metazoa</taxon>
        <taxon>Chordata</taxon>
        <taxon>Craniata</taxon>
        <taxon>Vertebrata</taxon>
        <taxon>Euteleostomi</taxon>
        <taxon>Actinopterygii</taxon>
        <taxon>Neopterygii</taxon>
        <taxon>Teleostei</taxon>
        <taxon>Protacanthopterygii</taxon>
        <taxon>Salmoniformes</taxon>
        <taxon>Salmonidae</taxon>
        <taxon>Coregoninae</taxon>
        <taxon>Coregonus</taxon>
    </lineage>
</organism>
<evidence type="ECO:0000256" key="1">
    <source>
        <dbReference type="ARBA" id="ARBA00004328"/>
    </source>
</evidence>
<dbReference type="PANTHER" id="PTHR45785:SF2">
    <property type="entry name" value="COMPLEMENT FACTOR H-RELATED"/>
    <property type="match status" value="1"/>
</dbReference>
<keyword evidence="8" id="KW-1185">Reference proteome</keyword>
<reference evidence="7 8" key="1">
    <citation type="submission" date="2021-04" db="EMBL/GenBank/DDBJ databases">
        <authorList>
            <person name="De Guttry C."/>
            <person name="Zahm M."/>
            <person name="Klopp C."/>
            <person name="Cabau C."/>
            <person name="Louis A."/>
            <person name="Berthelot C."/>
            <person name="Parey E."/>
            <person name="Roest Crollius H."/>
            <person name="Montfort J."/>
            <person name="Robinson-Rechavi M."/>
            <person name="Bucao C."/>
            <person name="Bouchez O."/>
            <person name="Gislard M."/>
            <person name="Lluch J."/>
            <person name="Milhes M."/>
            <person name="Lampietro C."/>
            <person name="Lopez Roques C."/>
            <person name="Donnadieu C."/>
            <person name="Braasch I."/>
            <person name="Desvignes T."/>
            <person name="Postlethwait J."/>
            <person name="Bobe J."/>
            <person name="Wedekind C."/>
            <person name="Guiguen Y."/>
        </authorList>
    </citation>
    <scope>NUCLEOTIDE SEQUENCE [LARGE SCALE GENOMIC DNA]</scope>
    <source>
        <strain evidence="7">Cs_M1</strain>
        <tissue evidence="7">Blood</tissue>
    </source>
</reference>
<name>A0AAN8R584_9TELE</name>
<evidence type="ECO:0000256" key="5">
    <source>
        <dbReference type="PROSITE-ProRule" id="PRU00302"/>
    </source>
</evidence>
<evidence type="ECO:0000256" key="2">
    <source>
        <dbReference type="ARBA" id="ARBA00022659"/>
    </source>
</evidence>
<comment type="caution">
    <text evidence="7">The sequence shown here is derived from an EMBL/GenBank/DDBJ whole genome shotgun (WGS) entry which is preliminary data.</text>
</comment>
<feature type="disulfide bond" evidence="5">
    <location>
        <begin position="71"/>
        <end position="114"/>
    </location>
</feature>
<dbReference type="InterPro" id="IPR000436">
    <property type="entry name" value="Sushi_SCR_CCP_dom"/>
</dbReference>
<protein>
    <recommendedName>
        <fullName evidence="6">Sushi domain-containing protein</fullName>
    </recommendedName>
</protein>
<feature type="domain" description="Sushi" evidence="6">
    <location>
        <begin position="69"/>
        <end position="127"/>
    </location>
</feature>
<evidence type="ECO:0000313" key="7">
    <source>
        <dbReference type="EMBL" id="KAK6313747.1"/>
    </source>
</evidence>
<keyword evidence="2 5" id="KW-0768">Sushi</keyword>
<dbReference type="Pfam" id="PF00084">
    <property type="entry name" value="Sushi"/>
    <property type="match status" value="2"/>
</dbReference>
<dbReference type="SMART" id="SM00032">
    <property type="entry name" value="CCP"/>
    <property type="match status" value="2"/>
</dbReference>
<gene>
    <name evidence="7" type="ORF">J4Q44_G00152060</name>
</gene>
<dbReference type="Proteomes" id="UP001356427">
    <property type="component" value="Unassembled WGS sequence"/>
</dbReference>
<dbReference type="InterPro" id="IPR035976">
    <property type="entry name" value="Sushi/SCR/CCP_sf"/>
</dbReference>
<dbReference type="EMBL" id="JAGTTL010000013">
    <property type="protein sequence ID" value="KAK6313747.1"/>
    <property type="molecule type" value="Genomic_DNA"/>
</dbReference>
<dbReference type="CDD" id="cd00033">
    <property type="entry name" value="CCP"/>
    <property type="match status" value="2"/>
</dbReference>
<dbReference type="SUPFAM" id="SSF57535">
    <property type="entry name" value="Complement control module/SCR domain"/>
    <property type="match status" value="2"/>
</dbReference>
<proteinExistence type="predicted"/>
<keyword evidence="3" id="KW-0732">Signal</keyword>
<dbReference type="Gene3D" id="2.10.70.10">
    <property type="entry name" value="Complement Module, domain 1"/>
    <property type="match status" value="3"/>
</dbReference>
<evidence type="ECO:0000256" key="3">
    <source>
        <dbReference type="ARBA" id="ARBA00022729"/>
    </source>
</evidence>
<comment type="subcellular location">
    <subcellularLocation>
        <location evidence="1">Virion</location>
    </subcellularLocation>
</comment>
<evidence type="ECO:0000313" key="8">
    <source>
        <dbReference type="Proteomes" id="UP001356427"/>
    </source>
</evidence>
<dbReference type="PANTHER" id="PTHR45785">
    <property type="entry name" value="COMPLEMENT FACTOR H-RELATED"/>
    <property type="match status" value="1"/>
</dbReference>
<dbReference type="InterPro" id="IPR051503">
    <property type="entry name" value="ComplSys_Reg/VirEntry_Med"/>
</dbReference>
<evidence type="ECO:0000256" key="4">
    <source>
        <dbReference type="ARBA" id="ARBA00023157"/>
    </source>
</evidence>
<keyword evidence="4 5" id="KW-1015">Disulfide bond</keyword>
<feature type="non-terminal residue" evidence="7">
    <location>
        <position position="1"/>
    </location>
</feature>
<sequence length="200" mass="23456">WTPHPLCEEITCDKPDIPNAVIEDPKTRYKYNEQLTYECKRNYELLDSTTRPAATCTTNGWTRTLGCKVSCPDPPRVINGDYTKEKRDVEGVITEVSYKCSRQYKPSFEHSIRCLNGEWETPPKCLRPCQIFQFDAEYHLQDLRQIMYMTHGEKKTLQCKKGYYHEYKQFALSNKNVIEVLCDDGEIHYGEHIPICSHLY</sequence>
<dbReference type="PROSITE" id="PS50923">
    <property type="entry name" value="SUSHI"/>
    <property type="match status" value="1"/>
</dbReference>